<name>L1I449_GUITC</name>
<keyword evidence="1" id="KW-1133">Transmembrane helix</keyword>
<feature type="transmembrane region" description="Helical" evidence="1">
    <location>
        <begin position="108"/>
        <end position="134"/>
    </location>
</feature>
<evidence type="ECO:0000256" key="1">
    <source>
        <dbReference type="SAM" id="Phobius"/>
    </source>
</evidence>
<accession>L1I449</accession>
<evidence type="ECO:0008006" key="5">
    <source>
        <dbReference type="Google" id="ProtNLM"/>
    </source>
</evidence>
<sequence length="481" mass="54567">MESKGAVSERTPLLGGASIVSVTAPDIINRAAESPAPGISLRESVERGKASGLVNDGYREEEEPVCCGQEQLAYSILARLPAIHTYAFLAFFLYFGHTWLLIQRPDIAVAIIGIFLVYAMTRFWIMWFSAFYGLSLLRKHDNREPNYWQSQTRPVGAPDSYSTIDTIAEQSIAKQIVLCMAMEERDPNAAVTNWMPNVLQVPAICGTRYTALSIARMAEMASPVTNPFPIAIYSLSLPLAKQAKFWDPTVIPEDWHMYFRCSMADQGKVEVTRLMILVGTEAVEGKNYVDTVKECYDQSVRWQWGATDVGYLMVQSSSRWDVPLHKRLSLLLCAYDHHLLTVALVISIMASPFLYGKIPVMLDLDMWTGAEMIVALQVILSWLWLFHVSLHFMFLCYMDHRLRNEILKNRSHYNVTEGFWANGPPRWASLIMFPFADIFLFIVPTVHAHTKMFISSNFNYVPSAKQGDRLPGEVQEKDRQV</sequence>
<feature type="transmembrane region" description="Helical" evidence="1">
    <location>
        <begin position="83"/>
        <end position="102"/>
    </location>
</feature>
<keyword evidence="4" id="KW-1185">Reference proteome</keyword>
<dbReference type="HOGENOM" id="CLU_041226_0_0_1"/>
<evidence type="ECO:0000313" key="2">
    <source>
        <dbReference type="EMBL" id="EKX31016.1"/>
    </source>
</evidence>
<feature type="transmembrane region" description="Helical" evidence="1">
    <location>
        <begin position="328"/>
        <end position="354"/>
    </location>
</feature>
<dbReference type="GeneID" id="17287736"/>
<reference evidence="2 4" key="1">
    <citation type="journal article" date="2012" name="Nature">
        <title>Algal genomes reveal evolutionary mosaicism and the fate of nucleomorphs.</title>
        <authorList>
            <consortium name="DOE Joint Genome Institute"/>
            <person name="Curtis B.A."/>
            <person name="Tanifuji G."/>
            <person name="Burki F."/>
            <person name="Gruber A."/>
            <person name="Irimia M."/>
            <person name="Maruyama S."/>
            <person name="Arias M.C."/>
            <person name="Ball S.G."/>
            <person name="Gile G.H."/>
            <person name="Hirakawa Y."/>
            <person name="Hopkins J.F."/>
            <person name="Kuo A."/>
            <person name="Rensing S.A."/>
            <person name="Schmutz J."/>
            <person name="Symeonidi A."/>
            <person name="Elias M."/>
            <person name="Eveleigh R.J."/>
            <person name="Herman E.K."/>
            <person name="Klute M.J."/>
            <person name="Nakayama T."/>
            <person name="Obornik M."/>
            <person name="Reyes-Prieto A."/>
            <person name="Armbrust E.V."/>
            <person name="Aves S.J."/>
            <person name="Beiko R.G."/>
            <person name="Coutinho P."/>
            <person name="Dacks J.B."/>
            <person name="Durnford D.G."/>
            <person name="Fast N.M."/>
            <person name="Green B.R."/>
            <person name="Grisdale C.J."/>
            <person name="Hempel F."/>
            <person name="Henrissat B."/>
            <person name="Hoppner M.P."/>
            <person name="Ishida K."/>
            <person name="Kim E."/>
            <person name="Koreny L."/>
            <person name="Kroth P.G."/>
            <person name="Liu Y."/>
            <person name="Malik S.B."/>
            <person name="Maier U.G."/>
            <person name="McRose D."/>
            <person name="Mock T."/>
            <person name="Neilson J.A."/>
            <person name="Onodera N.T."/>
            <person name="Poole A.M."/>
            <person name="Pritham E.J."/>
            <person name="Richards T.A."/>
            <person name="Rocap G."/>
            <person name="Roy S.W."/>
            <person name="Sarai C."/>
            <person name="Schaack S."/>
            <person name="Shirato S."/>
            <person name="Slamovits C.H."/>
            <person name="Spencer D.F."/>
            <person name="Suzuki S."/>
            <person name="Worden A.Z."/>
            <person name="Zauner S."/>
            <person name="Barry K."/>
            <person name="Bell C."/>
            <person name="Bharti A.K."/>
            <person name="Crow J.A."/>
            <person name="Grimwood J."/>
            <person name="Kramer R."/>
            <person name="Lindquist E."/>
            <person name="Lucas S."/>
            <person name="Salamov A."/>
            <person name="McFadden G.I."/>
            <person name="Lane C.E."/>
            <person name="Keeling P.J."/>
            <person name="Gray M.W."/>
            <person name="Grigoriev I.V."/>
            <person name="Archibald J.M."/>
        </authorList>
    </citation>
    <scope>NUCLEOTIDE SEQUENCE</scope>
    <source>
        <strain evidence="2 4">CCMP2712</strain>
    </source>
</reference>
<dbReference type="PANTHER" id="PTHR36851">
    <property type="entry name" value="UNNAMED PRODUCT"/>
    <property type="match status" value="1"/>
</dbReference>
<dbReference type="PaxDb" id="55529-EKX31016"/>
<keyword evidence="1" id="KW-0472">Membrane</keyword>
<organism evidence="2">
    <name type="scientific">Guillardia theta (strain CCMP2712)</name>
    <name type="common">Cryptophyte</name>
    <dbReference type="NCBI Taxonomy" id="905079"/>
    <lineage>
        <taxon>Eukaryota</taxon>
        <taxon>Cryptophyceae</taxon>
        <taxon>Pyrenomonadales</taxon>
        <taxon>Geminigeraceae</taxon>
        <taxon>Guillardia</taxon>
    </lineage>
</organism>
<dbReference type="EMBL" id="JH993396">
    <property type="protein sequence ID" value="EKX31016.1"/>
    <property type="molecule type" value="Genomic_DNA"/>
</dbReference>
<dbReference type="STRING" id="905079.L1I449"/>
<dbReference type="EnsemblProtists" id="EKX31016">
    <property type="protein sequence ID" value="EKX31016"/>
    <property type="gene ID" value="GUITHDRAFT_122779"/>
</dbReference>
<reference evidence="4" key="2">
    <citation type="submission" date="2012-11" db="EMBL/GenBank/DDBJ databases">
        <authorList>
            <person name="Kuo A."/>
            <person name="Curtis B.A."/>
            <person name="Tanifuji G."/>
            <person name="Burki F."/>
            <person name="Gruber A."/>
            <person name="Irimia M."/>
            <person name="Maruyama S."/>
            <person name="Arias M.C."/>
            <person name="Ball S.G."/>
            <person name="Gile G.H."/>
            <person name="Hirakawa Y."/>
            <person name="Hopkins J.F."/>
            <person name="Rensing S.A."/>
            <person name="Schmutz J."/>
            <person name="Symeonidi A."/>
            <person name="Elias M."/>
            <person name="Eveleigh R.J."/>
            <person name="Herman E.K."/>
            <person name="Klute M.J."/>
            <person name="Nakayama T."/>
            <person name="Obornik M."/>
            <person name="Reyes-Prieto A."/>
            <person name="Armbrust E.V."/>
            <person name="Aves S.J."/>
            <person name="Beiko R.G."/>
            <person name="Coutinho P."/>
            <person name="Dacks J.B."/>
            <person name="Durnford D.G."/>
            <person name="Fast N.M."/>
            <person name="Green B.R."/>
            <person name="Grisdale C."/>
            <person name="Hempe F."/>
            <person name="Henrissat B."/>
            <person name="Hoppner M.P."/>
            <person name="Ishida K.-I."/>
            <person name="Kim E."/>
            <person name="Koreny L."/>
            <person name="Kroth P.G."/>
            <person name="Liu Y."/>
            <person name="Malik S.-B."/>
            <person name="Maier U.G."/>
            <person name="McRose D."/>
            <person name="Mock T."/>
            <person name="Neilson J.A."/>
            <person name="Onodera N.T."/>
            <person name="Poole A.M."/>
            <person name="Pritham E.J."/>
            <person name="Richards T.A."/>
            <person name="Rocap G."/>
            <person name="Roy S.W."/>
            <person name="Sarai C."/>
            <person name="Schaack S."/>
            <person name="Shirato S."/>
            <person name="Slamovits C.H."/>
            <person name="Spencer D.F."/>
            <person name="Suzuki S."/>
            <person name="Worden A.Z."/>
            <person name="Zauner S."/>
            <person name="Barry K."/>
            <person name="Bell C."/>
            <person name="Bharti A.K."/>
            <person name="Crow J.A."/>
            <person name="Grimwood J."/>
            <person name="Kramer R."/>
            <person name="Lindquist E."/>
            <person name="Lucas S."/>
            <person name="Salamov A."/>
            <person name="McFadden G.I."/>
            <person name="Lane C.E."/>
            <person name="Keeling P.J."/>
            <person name="Gray M.W."/>
            <person name="Grigoriev I.V."/>
            <person name="Archibald J.M."/>
        </authorList>
    </citation>
    <scope>NUCLEOTIDE SEQUENCE</scope>
    <source>
        <strain evidence="4">CCMP2712</strain>
    </source>
</reference>
<reference evidence="3" key="3">
    <citation type="submission" date="2015-06" db="UniProtKB">
        <authorList>
            <consortium name="EnsemblProtists"/>
        </authorList>
    </citation>
    <scope>IDENTIFICATION</scope>
</reference>
<evidence type="ECO:0000313" key="3">
    <source>
        <dbReference type="EnsemblProtists" id="EKX31016"/>
    </source>
</evidence>
<dbReference type="OrthoDB" id="10540057at2759"/>
<protein>
    <recommendedName>
        <fullName evidence="5">Glycosyltransferase 2-like domain-containing protein</fullName>
    </recommendedName>
</protein>
<evidence type="ECO:0000313" key="4">
    <source>
        <dbReference type="Proteomes" id="UP000011087"/>
    </source>
</evidence>
<dbReference type="eggNOG" id="ENOG502QTTH">
    <property type="taxonomic scope" value="Eukaryota"/>
</dbReference>
<dbReference type="KEGG" id="gtt:GUITHDRAFT_122779"/>
<gene>
    <name evidence="2" type="ORF">GUITHDRAFT_122779</name>
</gene>
<dbReference type="PANTHER" id="PTHR36851:SF1">
    <property type="entry name" value="GLYCO_TRANS_2-LIKE DOMAIN-CONTAINING PROTEIN"/>
    <property type="match status" value="1"/>
</dbReference>
<dbReference type="Proteomes" id="UP000011087">
    <property type="component" value="Unassembled WGS sequence"/>
</dbReference>
<dbReference type="RefSeq" id="XP_005817996.1">
    <property type="nucleotide sequence ID" value="XM_005817939.1"/>
</dbReference>
<feature type="transmembrane region" description="Helical" evidence="1">
    <location>
        <begin position="374"/>
        <end position="398"/>
    </location>
</feature>
<dbReference type="AlphaFoldDB" id="L1I449"/>
<keyword evidence="1" id="KW-0812">Transmembrane</keyword>
<proteinExistence type="predicted"/>